<name>A0A5K1I0J7_9GAMM</name>
<dbReference type="Proteomes" id="UP000326725">
    <property type="component" value="Unassembled WGS sequence"/>
</dbReference>
<dbReference type="Gene3D" id="3.40.630.30">
    <property type="match status" value="1"/>
</dbReference>
<keyword evidence="2" id="KW-1185">Reference proteome</keyword>
<evidence type="ECO:0000313" key="2">
    <source>
        <dbReference type="Proteomes" id="UP000326725"/>
    </source>
</evidence>
<proteinExistence type="predicted"/>
<dbReference type="NCBIfam" id="TIGR03694">
    <property type="entry name" value="exosort_acyl"/>
    <property type="match status" value="1"/>
</dbReference>
<dbReference type="Pfam" id="PF13444">
    <property type="entry name" value="Acetyltransf_5"/>
    <property type="match status" value="1"/>
</dbReference>
<accession>A0A5K1I0J7</accession>
<protein>
    <submittedName>
        <fullName evidence="1">Autoinducer synthetase</fullName>
    </submittedName>
</protein>
<dbReference type="SUPFAM" id="SSF55729">
    <property type="entry name" value="Acyl-CoA N-acyltransferases (Nat)"/>
    <property type="match status" value="1"/>
</dbReference>
<sequence length="291" mass="32852">MMPHSDRTMHSISASITEDIAKFAEPLDPTNAAFKDNLMKKFMREFEFKIASTQEEIEKALSLRHEVFIQELGYQMEERNHQLESDQYDDSSVHCILIHKSTGKTAGCFRIVTTQAPGSEELNKLPVEEHGSAGISHLTLHPSMLPRKHICEASRLAISKNFRLKSNVIDSKDSSLEQPESSDKSKETYPLILVSLFLAAYSLAELLGNRHLYAMMAPTLPRLLRKSGFDFIRLGDTINFHGRRNVFYINRSLAVSGMQNALSPIHNYIYQELGTQVAEYSKTGKIQCATS</sequence>
<dbReference type="AlphaFoldDB" id="A0A5K1I0J7"/>
<evidence type="ECO:0000313" key="1">
    <source>
        <dbReference type="EMBL" id="VVZ94975.1"/>
    </source>
</evidence>
<dbReference type="InterPro" id="IPR022484">
    <property type="entry name" value="PEP-CTERM/exosrtase_acylTfrase"/>
</dbReference>
<dbReference type="EMBL" id="CABVOU010000027">
    <property type="protein sequence ID" value="VVZ94975.1"/>
    <property type="molecule type" value="Genomic_DNA"/>
</dbReference>
<dbReference type="RefSeq" id="WP_151442722.1">
    <property type="nucleotide sequence ID" value="NZ_CABVOU010000027.1"/>
</dbReference>
<gene>
    <name evidence="1" type="ORF">HALO32_01039</name>
</gene>
<dbReference type="InterPro" id="IPR016181">
    <property type="entry name" value="Acyl_CoA_acyltransferase"/>
</dbReference>
<organism evidence="1 2">
    <name type="scientific">Halomonas lysinitropha</name>
    <dbReference type="NCBI Taxonomy" id="2607506"/>
    <lineage>
        <taxon>Bacteria</taxon>
        <taxon>Pseudomonadati</taxon>
        <taxon>Pseudomonadota</taxon>
        <taxon>Gammaproteobacteria</taxon>
        <taxon>Oceanospirillales</taxon>
        <taxon>Halomonadaceae</taxon>
        <taxon>Halomonas</taxon>
    </lineage>
</organism>
<reference evidence="1 2" key="1">
    <citation type="submission" date="2019-09" db="EMBL/GenBank/DDBJ databases">
        <authorList>
            <person name="Criscuolo A."/>
        </authorList>
    </citation>
    <scope>NUCLEOTIDE SEQUENCE [LARGE SCALE GENOMIC DNA]</scope>
    <source>
        <strain evidence="2">3(2)</strain>
    </source>
</reference>